<sequence length="589" mass="66284">MNTTTGKATKPMGWWDGGEIVGGKDEVGGGTWLAASKQGRLAFLTNVLELHTLPEAKTRGDLVIRFLESKKSPKAFGAELGKEANEYNGFNLIVADLVTKSMVYISNRPKGEPLSIEAVPSGIHVLSNAMLDSPWPKAERLETTFKLQLDRYGGGEIPVKELVEKLMRDTHRADENNLPNICPRDWELNLSSIFVEVDTPLGKYGTRSTAALTVRASGEASFYEIYLQGDEWKHHTLNYYIQKLLLIHPRPDRVLIIKGSVRYTFNSSCFPSIPNLPRVLVSCTNRPSYITKSRTRNRKCYNCNEPGHYDNKCDKPKKIKKKYENSSDNHANVAIDSENYGDVLMVSDMFSEPYVNSVSNSLSESEWLIDSGCTFDVSIEVEHLPVLSKLDKPDNVPEYDNLDHPEDGRDLNDLQDNPNENLDNSEEGRDSNVLQNYQLTRDRVRRTVRQPQRMKSDPWTREFDGFEKPRDRCRIAAAGIRTRAPQRLLASSGRWSSMWVLSASLPAAAGFQRSLGSLDSTSHRPLNSSGRWVQFFSGSTDRCVPSSAGKKDLKSIEIIQNRPKSMHEICQTLLGVGRLHVESMNFINP</sequence>
<feature type="domain" description="CCHC-type" evidence="3">
    <location>
        <begin position="298"/>
        <end position="315"/>
    </location>
</feature>
<dbReference type="AlphaFoldDB" id="A0AAD4JKX9"/>
<protein>
    <submittedName>
        <fullName evidence="4">Transport/golgi organization-like protein</fullName>
    </submittedName>
</protein>
<gene>
    <name evidence="4" type="ORF">C2S53_003915</name>
</gene>
<organism evidence="4 5">
    <name type="scientific">Perilla frutescens var. hirtella</name>
    <name type="common">Perilla citriodora</name>
    <name type="synonym">Perilla setoyensis</name>
    <dbReference type="NCBI Taxonomy" id="608512"/>
    <lineage>
        <taxon>Eukaryota</taxon>
        <taxon>Viridiplantae</taxon>
        <taxon>Streptophyta</taxon>
        <taxon>Embryophyta</taxon>
        <taxon>Tracheophyta</taxon>
        <taxon>Spermatophyta</taxon>
        <taxon>Magnoliopsida</taxon>
        <taxon>eudicotyledons</taxon>
        <taxon>Gunneridae</taxon>
        <taxon>Pentapetalae</taxon>
        <taxon>asterids</taxon>
        <taxon>lamiids</taxon>
        <taxon>Lamiales</taxon>
        <taxon>Lamiaceae</taxon>
        <taxon>Nepetoideae</taxon>
        <taxon>Elsholtzieae</taxon>
        <taxon>Perilla</taxon>
    </lineage>
</organism>
<evidence type="ECO:0000256" key="2">
    <source>
        <dbReference type="SAM" id="MobiDB-lite"/>
    </source>
</evidence>
<keyword evidence="1" id="KW-0863">Zinc-finger</keyword>
<feature type="region of interest" description="Disordered" evidence="2">
    <location>
        <begin position="390"/>
        <end position="432"/>
    </location>
</feature>
<dbReference type="PANTHER" id="PTHR17985">
    <property type="entry name" value="SER/THR-RICH PROTEIN T10 IN DGCR REGION"/>
    <property type="match status" value="1"/>
</dbReference>
<dbReference type="PROSITE" id="PS50158">
    <property type="entry name" value="ZF_CCHC"/>
    <property type="match status" value="1"/>
</dbReference>
<dbReference type="InterPro" id="IPR008551">
    <property type="entry name" value="TANGO2"/>
</dbReference>
<dbReference type="Pfam" id="PF05742">
    <property type="entry name" value="TANGO2"/>
    <property type="match status" value="1"/>
</dbReference>
<proteinExistence type="predicted"/>
<comment type="caution">
    <text evidence="4">The sequence shown here is derived from an EMBL/GenBank/DDBJ whole genome shotgun (WGS) entry which is preliminary data.</text>
</comment>
<feature type="compositionally biased region" description="Basic and acidic residues" evidence="2">
    <location>
        <begin position="390"/>
        <end position="412"/>
    </location>
</feature>
<dbReference type="Proteomes" id="UP001190926">
    <property type="component" value="Unassembled WGS sequence"/>
</dbReference>
<dbReference type="InterPro" id="IPR001878">
    <property type="entry name" value="Znf_CCHC"/>
</dbReference>
<dbReference type="Gene3D" id="4.10.60.10">
    <property type="entry name" value="Zinc finger, CCHC-type"/>
    <property type="match status" value="1"/>
</dbReference>
<dbReference type="InterPro" id="IPR036875">
    <property type="entry name" value="Znf_CCHC_sf"/>
</dbReference>
<reference evidence="4 5" key="1">
    <citation type="journal article" date="2021" name="Nat. Commun.">
        <title>Incipient diploidization of the medicinal plant Perilla within 10,000 years.</title>
        <authorList>
            <person name="Zhang Y."/>
            <person name="Shen Q."/>
            <person name="Leng L."/>
            <person name="Zhang D."/>
            <person name="Chen S."/>
            <person name="Shi Y."/>
            <person name="Ning Z."/>
            <person name="Chen S."/>
        </authorList>
    </citation>
    <scope>NUCLEOTIDE SEQUENCE [LARGE SCALE GENOMIC DNA]</scope>
    <source>
        <strain evidence="5">cv. PC099</strain>
    </source>
</reference>
<dbReference type="SUPFAM" id="SSF57756">
    <property type="entry name" value="Retrovirus zinc finger-like domains"/>
    <property type="match status" value="1"/>
</dbReference>
<keyword evidence="5" id="KW-1185">Reference proteome</keyword>
<keyword evidence="1" id="KW-0479">Metal-binding</keyword>
<evidence type="ECO:0000256" key="1">
    <source>
        <dbReference type="PROSITE-ProRule" id="PRU00047"/>
    </source>
</evidence>
<accession>A0AAD4JKX9</accession>
<dbReference type="EMBL" id="SDAM02000043">
    <property type="protein sequence ID" value="KAH6834915.1"/>
    <property type="molecule type" value="Genomic_DNA"/>
</dbReference>
<dbReference type="PANTHER" id="PTHR17985:SF8">
    <property type="entry name" value="TRANSPORT AND GOLGI ORGANIZATION PROTEIN 2 HOMOLOG"/>
    <property type="match status" value="1"/>
</dbReference>
<dbReference type="GO" id="GO:0003676">
    <property type="term" value="F:nucleic acid binding"/>
    <property type="evidence" value="ECO:0007669"/>
    <property type="project" value="InterPro"/>
</dbReference>
<name>A0AAD4JKX9_PERFH</name>
<evidence type="ECO:0000313" key="4">
    <source>
        <dbReference type="EMBL" id="KAH6834915.1"/>
    </source>
</evidence>
<dbReference type="GO" id="GO:0008270">
    <property type="term" value="F:zinc ion binding"/>
    <property type="evidence" value="ECO:0007669"/>
    <property type="project" value="UniProtKB-KW"/>
</dbReference>
<keyword evidence="1" id="KW-0862">Zinc</keyword>
<evidence type="ECO:0000259" key="3">
    <source>
        <dbReference type="PROSITE" id="PS50158"/>
    </source>
</evidence>
<evidence type="ECO:0000313" key="5">
    <source>
        <dbReference type="Proteomes" id="UP001190926"/>
    </source>
</evidence>